<dbReference type="InterPro" id="IPR018095">
    <property type="entry name" value="Thymidylate_kin_CS"/>
</dbReference>
<keyword evidence="6 11" id="KW-0547">Nucleotide-binding</keyword>
<evidence type="ECO:0000256" key="6">
    <source>
        <dbReference type="ARBA" id="ARBA00022741"/>
    </source>
</evidence>
<evidence type="ECO:0000256" key="9">
    <source>
        <dbReference type="ARBA" id="ARBA00048743"/>
    </source>
</evidence>
<name>A0A0M0FBS8_CELCE</name>
<proteinExistence type="inferred from homology"/>
<dbReference type="GO" id="GO:0005829">
    <property type="term" value="C:cytosol"/>
    <property type="evidence" value="ECO:0007669"/>
    <property type="project" value="TreeGrafter"/>
</dbReference>
<evidence type="ECO:0000256" key="8">
    <source>
        <dbReference type="ARBA" id="ARBA00022840"/>
    </source>
</evidence>
<dbReference type="Gene3D" id="3.40.50.300">
    <property type="entry name" value="P-loop containing nucleotide triphosphate hydrolases"/>
    <property type="match status" value="1"/>
</dbReference>
<dbReference type="NCBIfam" id="TIGR00041">
    <property type="entry name" value="DTMP_kinase"/>
    <property type="match status" value="1"/>
</dbReference>
<dbReference type="CDD" id="cd01672">
    <property type="entry name" value="TMPK"/>
    <property type="match status" value="1"/>
</dbReference>
<dbReference type="EC" id="2.7.4.9" evidence="2 11"/>
<comment type="catalytic activity">
    <reaction evidence="9 11">
        <text>dTMP + ATP = dTDP + ADP</text>
        <dbReference type="Rhea" id="RHEA:13517"/>
        <dbReference type="ChEBI" id="CHEBI:30616"/>
        <dbReference type="ChEBI" id="CHEBI:58369"/>
        <dbReference type="ChEBI" id="CHEBI:63528"/>
        <dbReference type="ChEBI" id="CHEBI:456216"/>
        <dbReference type="EC" id="2.7.4.9"/>
    </reaction>
</comment>
<dbReference type="GO" id="GO:0006233">
    <property type="term" value="P:dTDP biosynthetic process"/>
    <property type="evidence" value="ECO:0007669"/>
    <property type="project" value="InterPro"/>
</dbReference>
<dbReference type="HAMAP" id="MF_00165">
    <property type="entry name" value="Thymidylate_kinase"/>
    <property type="match status" value="1"/>
</dbReference>
<dbReference type="PANTHER" id="PTHR10344">
    <property type="entry name" value="THYMIDYLATE KINASE"/>
    <property type="match status" value="1"/>
</dbReference>
<evidence type="ECO:0000256" key="11">
    <source>
        <dbReference type="HAMAP-Rule" id="MF_00165"/>
    </source>
</evidence>
<gene>
    <name evidence="11" type="primary">tmk</name>
    <name evidence="14" type="ORF">M768_03615</name>
</gene>
<evidence type="ECO:0000256" key="2">
    <source>
        <dbReference type="ARBA" id="ARBA00012980"/>
    </source>
</evidence>
<dbReference type="InterPro" id="IPR018094">
    <property type="entry name" value="Thymidylate_kinase"/>
</dbReference>
<feature type="binding site" evidence="11">
    <location>
        <begin position="15"/>
        <end position="22"/>
    </location>
    <ligand>
        <name>ATP</name>
        <dbReference type="ChEBI" id="CHEBI:30616"/>
    </ligand>
</feature>
<keyword evidence="15" id="KW-1185">Reference proteome</keyword>
<organism evidence="14 15">
    <name type="scientific">Cellulosimicrobium cellulans F16</name>
    <dbReference type="NCBI Taxonomy" id="1350482"/>
    <lineage>
        <taxon>Bacteria</taxon>
        <taxon>Bacillati</taxon>
        <taxon>Actinomycetota</taxon>
        <taxon>Actinomycetes</taxon>
        <taxon>Micrococcales</taxon>
        <taxon>Promicromonosporaceae</taxon>
        <taxon>Cellulosimicrobium</taxon>
    </lineage>
</organism>
<dbReference type="Pfam" id="PF02223">
    <property type="entry name" value="Thymidylate_kin"/>
    <property type="match status" value="1"/>
</dbReference>
<keyword evidence="8 11" id="KW-0067">ATP-binding</keyword>
<comment type="function">
    <text evidence="10 11">Phosphorylation of dTMP to form dTDP in both de novo and salvage pathways of dTTP synthesis.</text>
</comment>
<evidence type="ECO:0000313" key="15">
    <source>
        <dbReference type="Proteomes" id="UP000037387"/>
    </source>
</evidence>
<evidence type="ECO:0000256" key="12">
    <source>
        <dbReference type="SAM" id="MobiDB-lite"/>
    </source>
</evidence>
<feature type="compositionally biased region" description="Low complexity" evidence="12">
    <location>
        <begin position="248"/>
        <end position="258"/>
    </location>
</feature>
<dbReference type="PROSITE" id="PS01331">
    <property type="entry name" value="THYMIDYLATE_KINASE"/>
    <property type="match status" value="1"/>
</dbReference>
<sequence>MDAVSAPGYFISFEGGDGVGKSTQSRLLGQWLGELTGREVVLTREPGGTELGKELRAAVLHGQDMDPRTEALIYAADRAHHVASLVRPALERGAIVVTDRYLDSSVAYQAGGRELGADEVELISRWAVQDLMPDVTILLDLDPAAASARIRRQHDRLERAGAEFHRRTREAFLARAAADPERWVVLDATASIDDLQAQIRVDVAARLELTPVVEEAEDTIAAEPDDGFDDTDSAIGYTPGLGLGPGAAAGPATGSGAA</sequence>
<evidence type="ECO:0000256" key="4">
    <source>
        <dbReference type="ARBA" id="ARBA00022679"/>
    </source>
</evidence>
<accession>A0A0M0FBS8</accession>
<dbReference type="SUPFAM" id="SSF52540">
    <property type="entry name" value="P-loop containing nucleoside triphosphate hydrolases"/>
    <property type="match status" value="1"/>
</dbReference>
<evidence type="ECO:0000256" key="7">
    <source>
        <dbReference type="ARBA" id="ARBA00022777"/>
    </source>
</evidence>
<dbReference type="GO" id="GO:0006227">
    <property type="term" value="P:dUDP biosynthetic process"/>
    <property type="evidence" value="ECO:0007669"/>
    <property type="project" value="TreeGrafter"/>
</dbReference>
<dbReference type="PANTHER" id="PTHR10344:SF4">
    <property type="entry name" value="UMP-CMP KINASE 2, MITOCHONDRIAL"/>
    <property type="match status" value="1"/>
</dbReference>
<dbReference type="InterPro" id="IPR027417">
    <property type="entry name" value="P-loop_NTPase"/>
</dbReference>
<dbReference type="GO" id="GO:0005524">
    <property type="term" value="F:ATP binding"/>
    <property type="evidence" value="ECO:0007669"/>
    <property type="project" value="UniProtKB-UniRule"/>
</dbReference>
<evidence type="ECO:0000259" key="13">
    <source>
        <dbReference type="Pfam" id="PF02223"/>
    </source>
</evidence>
<feature type="compositionally biased region" description="Acidic residues" evidence="12">
    <location>
        <begin position="218"/>
        <end position="232"/>
    </location>
</feature>
<comment type="similarity">
    <text evidence="1 11">Belongs to the thymidylate kinase family.</text>
</comment>
<dbReference type="FunFam" id="3.40.50.300:FF:000225">
    <property type="entry name" value="Thymidylate kinase"/>
    <property type="match status" value="1"/>
</dbReference>
<dbReference type="AlphaFoldDB" id="A0A0M0FBS8"/>
<reference evidence="14 15" key="1">
    <citation type="journal article" date="2015" name="Sci. Rep.">
        <title>Functional and structural properties of a novel cellulosome-like multienzyme complex: efficient glycoside hydrolysis of water-insoluble 7-xylosyl-10-deacetylpaclitaxel.</title>
        <authorList>
            <person name="Dou T.Y."/>
            <person name="Luan H.W."/>
            <person name="Ge G.B."/>
            <person name="Dong M.M."/>
            <person name="Zou H.F."/>
            <person name="He Y.Q."/>
            <person name="Cui P."/>
            <person name="Wang J.Y."/>
            <person name="Hao D.C."/>
            <person name="Yang S.L."/>
            <person name="Yang L."/>
        </authorList>
    </citation>
    <scope>NUCLEOTIDE SEQUENCE [LARGE SCALE GENOMIC DNA]</scope>
    <source>
        <strain evidence="14 15">F16</strain>
    </source>
</reference>
<keyword evidence="5 11" id="KW-0545">Nucleotide biosynthesis</keyword>
<keyword evidence="4 11" id="KW-0808">Transferase</keyword>
<evidence type="ECO:0000256" key="5">
    <source>
        <dbReference type="ARBA" id="ARBA00022727"/>
    </source>
</evidence>
<evidence type="ECO:0000256" key="10">
    <source>
        <dbReference type="ARBA" id="ARBA00057735"/>
    </source>
</evidence>
<dbReference type="PATRIC" id="fig|1350482.3.peg.708"/>
<dbReference type="InterPro" id="IPR039430">
    <property type="entry name" value="Thymidylate_kin-like_dom"/>
</dbReference>
<dbReference type="GO" id="GO:0006235">
    <property type="term" value="P:dTTP biosynthetic process"/>
    <property type="evidence" value="ECO:0007669"/>
    <property type="project" value="UniProtKB-UniRule"/>
</dbReference>
<protein>
    <recommendedName>
        <fullName evidence="3 11">Thymidylate kinase</fullName>
        <ecNumber evidence="2 11">2.7.4.9</ecNumber>
    </recommendedName>
    <alternativeName>
        <fullName evidence="11">dTMP kinase</fullName>
    </alternativeName>
</protein>
<keyword evidence="7 11" id="KW-0418">Kinase</keyword>
<dbReference type="Proteomes" id="UP000037387">
    <property type="component" value="Unassembled WGS sequence"/>
</dbReference>
<evidence type="ECO:0000256" key="3">
    <source>
        <dbReference type="ARBA" id="ARBA00017144"/>
    </source>
</evidence>
<evidence type="ECO:0000256" key="1">
    <source>
        <dbReference type="ARBA" id="ARBA00009776"/>
    </source>
</evidence>
<feature type="domain" description="Thymidylate kinase-like" evidence="13">
    <location>
        <begin position="13"/>
        <end position="199"/>
    </location>
</feature>
<dbReference type="EMBL" id="ATNL01000006">
    <property type="protein sequence ID" value="KON75040.1"/>
    <property type="molecule type" value="Genomic_DNA"/>
</dbReference>
<comment type="caution">
    <text evidence="14">The sequence shown here is derived from an EMBL/GenBank/DDBJ whole genome shotgun (WGS) entry which is preliminary data.</text>
</comment>
<dbReference type="GO" id="GO:0004798">
    <property type="term" value="F:dTMP kinase activity"/>
    <property type="evidence" value="ECO:0007669"/>
    <property type="project" value="UniProtKB-UniRule"/>
</dbReference>
<evidence type="ECO:0000313" key="14">
    <source>
        <dbReference type="EMBL" id="KON75040.1"/>
    </source>
</evidence>
<feature type="region of interest" description="Disordered" evidence="12">
    <location>
        <begin position="218"/>
        <end position="258"/>
    </location>
</feature>